<dbReference type="Proteomes" id="UP000887565">
    <property type="component" value="Unplaced"/>
</dbReference>
<keyword evidence="1" id="KW-0472">Membrane</keyword>
<dbReference type="AlphaFoldDB" id="A0A915I1U6"/>
<keyword evidence="1" id="KW-1133">Transmembrane helix</keyword>
<proteinExistence type="predicted"/>
<accession>A0A915I1U6</accession>
<protein>
    <submittedName>
        <fullName evidence="3">Uncharacterized protein</fullName>
    </submittedName>
</protein>
<sequence>MITSLINNQFESDSSSMVFIGISISVYLIFAVDHLIQPIICVKYSQTFASAFVYMINKLNVKVLKKLMSLLVGIKFDNQSGKLFHQTAESAFALTAPDGIVTKRRPFQHGSRAVVKHNLNPENQNELLNVIWESAKMNPRCKR</sequence>
<dbReference type="WBParaSite" id="nRc.2.0.1.t07675-RA">
    <property type="protein sequence ID" value="nRc.2.0.1.t07675-RA"/>
    <property type="gene ID" value="nRc.2.0.1.g07675"/>
</dbReference>
<organism evidence="2 3">
    <name type="scientific">Romanomermis culicivorax</name>
    <name type="common">Nematode worm</name>
    <dbReference type="NCBI Taxonomy" id="13658"/>
    <lineage>
        <taxon>Eukaryota</taxon>
        <taxon>Metazoa</taxon>
        <taxon>Ecdysozoa</taxon>
        <taxon>Nematoda</taxon>
        <taxon>Enoplea</taxon>
        <taxon>Dorylaimia</taxon>
        <taxon>Mermithida</taxon>
        <taxon>Mermithoidea</taxon>
        <taxon>Mermithidae</taxon>
        <taxon>Romanomermis</taxon>
    </lineage>
</organism>
<keyword evidence="1" id="KW-0812">Transmembrane</keyword>
<name>A0A915I1U6_ROMCU</name>
<evidence type="ECO:0000256" key="1">
    <source>
        <dbReference type="SAM" id="Phobius"/>
    </source>
</evidence>
<reference evidence="3" key="1">
    <citation type="submission" date="2022-11" db="UniProtKB">
        <authorList>
            <consortium name="WormBaseParasite"/>
        </authorList>
    </citation>
    <scope>IDENTIFICATION</scope>
</reference>
<feature type="transmembrane region" description="Helical" evidence="1">
    <location>
        <begin position="17"/>
        <end position="36"/>
    </location>
</feature>
<evidence type="ECO:0000313" key="3">
    <source>
        <dbReference type="WBParaSite" id="nRc.2.0.1.t07675-RA"/>
    </source>
</evidence>
<evidence type="ECO:0000313" key="2">
    <source>
        <dbReference type="Proteomes" id="UP000887565"/>
    </source>
</evidence>
<keyword evidence="2" id="KW-1185">Reference proteome</keyword>